<comment type="cofactor">
    <cofactor evidence="1">
        <name>Zn(2+)</name>
        <dbReference type="ChEBI" id="CHEBI:29105"/>
    </cofactor>
</comment>
<evidence type="ECO:0000256" key="6">
    <source>
        <dbReference type="ARBA" id="ARBA00022833"/>
    </source>
</evidence>
<keyword evidence="11" id="KW-1185">Reference proteome</keyword>
<dbReference type="EMBL" id="FO203512">
    <property type="protein sequence ID" value="CCK76110.1"/>
    <property type="molecule type" value="Genomic_DNA"/>
</dbReference>
<evidence type="ECO:0000259" key="9">
    <source>
        <dbReference type="PROSITE" id="PS52035"/>
    </source>
</evidence>
<dbReference type="STRING" id="698738.OLEAN_C19340"/>
<dbReference type="Proteomes" id="UP000032749">
    <property type="component" value="Chromosome"/>
</dbReference>
<dbReference type="Pfam" id="PF00246">
    <property type="entry name" value="Peptidase_M14"/>
    <property type="match status" value="1"/>
</dbReference>
<evidence type="ECO:0000256" key="4">
    <source>
        <dbReference type="ARBA" id="ARBA00022723"/>
    </source>
</evidence>
<proteinExistence type="inferred from homology"/>
<comment type="caution">
    <text evidence="8">Lacks conserved residue(s) required for the propagation of feature annotation.</text>
</comment>
<evidence type="ECO:0000256" key="7">
    <source>
        <dbReference type="ARBA" id="ARBA00023049"/>
    </source>
</evidence>
<evidence type="ECO:0000256" key="5">
    <source>
        <dbReference type="ARBA" id="ARBA00022801"/>
    </source>
</evidence>
<dbReference type="OrthoDB" id="9779324at2"/>
<gene>
    <name evidence="10" type="ORF">OLEAN_C19340</name>
</gene>
<evidence type="ECO:0000256" key="3">
    <source>
        <dbReference type="ARBA" id="ARBA00022670"/>
    </source>
</evidence>
<dbReference type="SUPFAM" id="SSF53187">
    <property type="entry name" value="Zn-dependent exopeptidases"/>
    <property type="match status" value="1"/>
</dbReference>
<evidence type="ECO:0000256" key="2">
    <source>
        <dbReference type="ARBA" id="ARBA00005988"/>
    </source>
</evidence>
<keyword evidence="10" id="KW-0121">Carboxypeptidase</keyword>
<dbReference type="InterPro" id="IPR057246">
    <property type="entry name" value="CARBOXYPEPT_ZN_1"/>
</dbReference>
<name>R4YMW8_OLEAN</name>
<dbReference type="GO" id="GO:0005615">
    <property type="term" value="C:extracellular space"/>
    <property type="evidence" value="ECO:0007669"/>
    <property type="project" value="TreeGrafter"/>
</dbReference>
<dbReference type="GO" id="GO:0008270">
    <property type="term" value="F:zinc ion binding"/>
    <property type="evidence" value="ECO:0007669"/>
    <property type="project" value="InterPro"/>
</dbReference>
<dbReference type="HOGENOM" id="CLU_830613_0_0_6"/>
<dbReference type="PATRIC" id="fig|698738.3.peg.2002"/>
<keyword evidence="4" id="KW-0479">Metal-binding</keyword>
<dbReference type="AlphaFoldDB" id="R4YMW8"/>
<dbReference type="GO" id="GO:0004181">
    <property type="term" value="F:metallocarboxypeptidase activity"/>
    <property type="evidence" value="ECO:0007669"/>
    <property type="project" value="InterPro"/>
</dbReference>
<feature type="domain" description="Peptidase M14" evidence="9">
    <location>
        <begin position="8"/>
        <end position="348"/>
    </location>
</feature>
<reference evidence="10 11" key="1">
    <citation type="journal article" date="2013" name="Nat. Commun.">
        <title>Genome sequence and functional genomic analysis of the oil-degrading bacterium Oleispira antarctica.</title>
        <authorList>
            <person name="Kube M."/>
            <person name="Chernikova T.N."/>
            <person name="Al-Ramahi Y."/>
            <person name="Beloqui A."/>
            <person name="Lopez-Cortez N."/>
            <person name="Guazzaroni M.E."/>
            <person name="Heipieper H.J."/>
            <person name="Klages S."/>
            <person name="Kotsyurbenko O.R."/>
            <person name="Langer I."/>
            <person name="Nechitaylo T.Y."/>
            <person name="Lunsdorf H."/>
            <person name="Fernandez M."/>
            <person name="Juarez S."/>
            <person name="Ciordia S."/>
            <person name="Singer A."/>
            <person name="Kagan O."/>
            <person name="Egorova O."/>
            <person name="Petit P.A."/>
            <person name="Stogios P."/>
            <person name="Kim Y."/>
            <person name="Tchigvintsev A."/>
            <person name="Flick R."/>
            <person name="Denaro R."/>
            <person name="Genovese M."/>
            <person name="Albar J.P."/>
            <person name="Reva O.N."/>
            <person name="Martinez-Gomariz M."/>
            <person name="Tran H."/>
            <person name="Ferrer M."/>
            <person name="Savchenko A."/>
            <person name="Yakunin A.F."/>
            <person name="Yakimov M.M."/>
            <person name="Golyshina O.V."/>
            <person name="Reinhardt R."/>
            <person name="Golyshin P.N."/>
        </authorList>
    </citation>
    <scope>NUCLEOTIDE SEQUENCE [LARGE SCALE GENOMIC DNA]</scope>
</reference>
<evidence type="ECO:0000256" key="8">
    <source>
        <dbReference type="PROSITE-ProRule" id="PRU01379"/>
    </source>
</evidence>
<evidence type="ECO:0000313" key="11">
    <source>
        <dbReference type="Proteomes" id="UP000032749"/>
    </source>
</evidence>
<keyword evidence="3" id="KW-0645">Protease</keyword>
<sequence length="348" mass="40734">MKDKFYHSTRHLPELIELERLIESAKDYIRPAIIGQIEHKAIKLPFYRLELGSNEPVAPTLILVGGIHGIERIGSQVILAFLQTLIKRLAWDPWIHEQLQQVRLVIYPIVNPVGMWENQRCNGNGVDLMRNAPIDADEKPAFLVGGHRISRHLPWYRGKKNSAMEMEAQLLVDDIARTLNNQQHCISLDCHSGFGSRDRIWFPYARSKQPWPNIANALALTKLFESTYNHHDFYLFEPQANSYTTHGDLWDYMFDDFNQYNPAGQYIPLTLEMGSWLWVKKNPRHLFNYSSLFNPILPHRHTRIMRRHLTFFEFLLSAVRAMPNWQSSEADFNPLYHAALDRWYQNNG</sequence>
<keyword evidence="7" id="KW-0482">Metalloprotease</keyword>
<organism evidence="10 11">
    <name type="scientific">Oleispira antarctica RB-8</name>
    <dbReference type="NCBI Taxonomy" id="698738"/>
    <lineage>
        <taxon>Bacteria</taxon>
        <taxon>Pseudomonadati</taxon>
        <taxon>Pseudomonadota</taxon>
        <taxon>Gammaproteobacteria</taxon>
        <taxon>Oceanospirillales</taxon>
        <taxon>Oceanospirillaceae</taxon>
        <taxon>Oleispira</taxon>
    </lineage>
</organism>
<dbReference type="InterPro" id="IPR000834">
    <property type="entry name" value="Peptidase_M14"/>
</dbReference>
<protein>
    <submittedName>
        <fullName evidence="10">Peptidase M14, carboxypeptidase A</fullName>
    </submittedName>
</protein>
<comment type="similarity">
    <text evidence="2 8">Belongs to the peptidase M14 family.</text>
</comment>
<evidence type="ECO:0000256" key="1">
    <source>
        <dbReference type="ARBA" id="ARBA00001947"/>
    </source>
</evidence>
<dbReference type="PANTHER" id="PTHR11705:SF143">
    <property type="entry name" value="SLL0236 PROTEIN"/>
    <property type="match status" value="1"/>
</dbReference>
<evidence type="ECO:0000313" key="10">
    <source>
        <dbReference type="EMBL" id="CCK76110.1"/>
    </source>
</evidence>
<keyword evidence="6" id="KW-0862">Zinc</keyword>
<dbReference type="PROSITE" id="PS00132">
    <property type="entry name" value="CARBOXYPEPT_ZN_1"/>
    <property type="match status" value="1"/>
</dbReference>
<dbReference type="KEGG" id="oai:OLEAN_C19340"/>
<accession>R4YMW8</accession>
<dbReference type="Gene3D" id="3.40.630.10">
    <property type="entry name" value="Zn peptidases"/>
    <property type="match status" value="1"/>
</dbReference>
<dbReference type="PROSITE" id="PS52035">
    <property type="entry name" value="PEPTIDASE_M14"/>
    <property type="match status" value="1"/>
</dbReference>
<keyword evidence="5" id="KW-0378">Hydrolase</keyword>
<dbReference type="PANTHER" id="PTHR11705">
    <property type="entry name" value="PROTEASE FAMILY M14 CARBOXYPEPTIDASE A,B"/>
    <property type="match status" value="1"/>
</dbReference>
<dbReference type="GO" id="GO:0006508">
    <property type="term" value="P:proteolysis"/>
    <property type="evidence" value="ECO:0007669"/>
    <property type="project" value="UniProtKB-KW"/>
</dbReference>